<evidence type="ECO:0000313" key="9">
    <source>
        <dbReference type="Proteomes" id="UP000247346"/>
    </source>
</evidence>
<dbReference type="InterPro" id="IPR001789">
    <property type="entry name" value="Sig_transdc_resp-reg_receiver"/>
</dbReference>
<dbReference type="GO" id="GO:0005829">
    <property type="term" value="C:cytosol"/>
    <property type="evidence" value="ECO:0007669"/>
    <property type="project" value="TreeGrafter"/>
</dbReference>
<dbReference type="EMBL" id="MDEK01000004">
    <property type="protein sequence ID" value="PPU83824.1"/>
    <property type="molecule type" value="Genomic_DNA"/>
</dbReference>
<dbReference type="AlphaFoldDB" id="A0A2P5Z6G2"/>
<dbReference type="GO" id="GO:0006355">
    <property type="term" value="P:regulation of DNA-templated transcription"/>
    <property type="evidence" value="ECO:0007669"/>
    <property type="project" value="InterPro"/>
</dbReference>
<dbReference type="Gene3D" id="3.40.50.2300">
    <property type="match status" value="1"/>
</dbReference>
<evidence type="ECO:0000256" key="2">
    <source>
        <dbReference type="ARBA" id="ARBA00023125"/>
    </source>
</evidence>
<evidence type="ECO:0000313" key="8">
    <source>
        <dbReference type="EMBL" id="PPU83824.1"/>
    </source>
</evidence>
<feature type="domain" description="OmpR/PhoB-type" evidence="7">
    <location>
        <begin position="134"/>
        <end position="234"/>
    </location>
</feature>
<dbReference type="InterPro" id="IPR001867">
    <property type="entry name" value="OmpR/PhoB-type_DNA-bd"/>
</dbReference>
<dbReference type="Pfam" id="PF00072">
    <property type="entry name" value="Response_reg"/>
    <property type="match status" value="1"/>
</dbReference>
<keyword evidence="3" id="KW-0804">Transcription</keyword>
<dbReference type="Pfam" id="PF00486">
    <property type="entry name" value="Trans_reg_C"/>
    <property type="match status" value="1"/>
</dbReference>
<dbReference type="SMART" id="SM00448">
    <property type="entry name" value="REC"/>
    <property type="match status" value="1"/>
</dbReference>
<feature type="modified residue" description="4-aspartylphosphate" evidence="4">
    <location>
        <position position="61"/>
    </location>
</feature>
<evidence type="ECO:0000256" key="1">
    <source>
        <dbReference type="ARBA" id="ARBA00023015"/>
    </source>
</evidence>
<dbReference type="OrthoDB" id="6117814at2"/>
<feature type="domain" description="Response regulatory" evidence="6">
    <location>
        <begin position="11"/>
        <end position="126"/>
    </location>
</feature>
<comment type="caution">
    <text evidence="8">The sequence shown here is derived from an EMBL/GenBank/DDBJ whole genome shotgun (WGS) entry which is preliminary data.</text>
</comment>
<evidence type="ECO:0000256" key="3">
    <source>
        <dbReference type="ARBA" id="ARBA00023163"/>
    </source>
</evidence>
<dbReference type="CDD" id="cd17574">
    <property type="entry name" value="REC_OmpR"/>
    <property type="match status" value="1"/>
</dbReference>
<dbReference type="SUPFAM" id="SSF52172">
    <property type="entry name" value="CheY-like"/>
    <property type="match status" value="1"/>
</dbReference>
<dbReference type="InterPro" id="IPR016032">
    <property type="entry name" value="Sig_transdc_resp-reg_C-effctor"/>
</dbReference>
<dbReference type="InterPro" id="IPR011006">
    <property type="entry name" value="CheY-like_superfamily"/>
</dbReference>
<feature type="DNA-binding region" description="OmpR/PhoB-type" evidence="5">
    <location>
        <begin position="134"/>
        <end position="234"/>
    </location>
</feature>
<dbReference type="CDD" id="cd00383">
    <property type="entry name" value="trans_reg_C"/>
    <property type="match status" value="1"/>
</dbReference>
<dbReference type="GeneID" id="93877236"/>
<evidence type="ECO:0000259" key="7">
    <source>
        <dbReference type="PROSITE" id="PS51755"/>
    </source>
</evidence>
<name>A0A2P5Z6G2_9XANT</name>
<dbReference type="PROSITE" id="PS50110">
    <property type="entry name" value="RESPONSE_REGULATORY"/>
    <property type="match status" value="1"/>
</dbReference>
<protein>
    <submittedName>
        <fullName evidence="8">DNA-binding response regulator</fullName>
    </submittedName>
</protein>
<evidence type="ECO:0000256" key="5">
    <source>
        <dbReference type="PROSITE-ProRule" id="PRU01091"/>
    </source>
</evidence>
<evidence type="ECO:0000256" key="4">
    <source>
        <dbReference type="PROSITE-ProRule" id="PRU00169"/>
    </source>
</evidence>
<keyword evidence="1" id="KW-0805">Transcription regulation</keyword>
<dbReference type="Gene3D" id="1.10.10.10">
    <property type="entry name" value="Winged helix-like DNA-binding domain superfamily/Winged helix DNA-binding domain"/>
    <property type="match status" value="1"/>
</dbReference>
<dbReference type="SMART" id="SM00862">
    <property type="entry name" value="Trans_reg_C"/>
    <property type="match status" value="1"/>
</dbReference>
<dbReference type="InterPro" id="IPR036388">
    <property type="entry name" value="WH-like_DNA-bd_sf"/>
</dbReference>
<accession>A0A2P5Z6G2</accession>
<keyword evidence="2 5" id="KW-0238">DNA-binding</keyword>
<reference evidence="8 9" key="1">
    <citation type="submission" date="2016-08" db="EMBL/GenBank/DDBJ databases">
        <authorList>
            <person name="Seilhamer J.J."/>
        </authorList>
    </citation>
    <scope>NUCLEOTIDE SEQUENCE [LARGE SCALE GENOMIC DNA]</scope>
    <source>
        <strain evidence="8 9">CFBP4641</strain>
    </source>
</reference>
<organism evidence="8 9">
    <name type="scientific">Xanthomonas sacchari</name>
    <dbReference type="NCBI Taxonomy" id="56458"/>
    <lineage>
        <taxon>Bacteria</taxon>
        <taxon>Pseudomonadati</taxon>
        <taxon>Pseudomonadota</taxon>
        <taxon>Gammaproteobacteria</taxon>
        <taxon>Lysobacterales</taxon>
        <taxon>Lysobacteraceae</taxon>
        <taxon>Xanthomonas</taxon>
    </lineage>
</organism>
<dbReference type="GO" id="GO:0000976">
    <property type="term" value="F:transcription cis-regulatory region binding"/>
    <property type="evidence" value="ECO:0007669"/>
    <property type="project" value="TreeGrafter"/>
</dbReference>
<keyword evidence="4" id="KW-0597">Phosphoprotein</keyword>
<dbReference type="PROSITE" id="PS51755">
    <property type="entry name" value="OMPR_PHOB"/>
    <property type="match status" value="1"/>
</dbReference>
<dbReference type="GO" id="GO:0000156">
    <property type="term" value="F:phosphorelay response regulator activity"/>
    <property type="evidence" value="ECO:0007669"/>
    <property type="project" value="TreeGrafter"/>
</dbReference>
<dbReference type="Proteomes" id="UP000247346">
    <property type="component" value="Unassembled WGS sequence"/>
</dbReference>
<gene>
    <name evidence="8" type="ORF">XsacCFBP4641_05470</name>
</gene>
<dbReference type="PANTHER" id="PTHR48111:SF67">
    <property type="entry name" value="TRANSCRIPTIONAL REGULATORY PROTEIN TCTD"/>
    <property type="match status" value="1"/>
</dbReference>
<dbReference type="RefSeq" id="WP_010341557.1">
    <property type="nucleotide sequence ID" value="NZ_CP132343.1"/>
</dbReference>
<dbReference type="STRING" id="56458.SB85_11790"/>
<dbReference type="SUPFAM" id="SSF46894">
    <property type="entry name" value="C-terminal effector domain of the bipartite response regulators"/>
    <property type="match status" value="1"/>
</dbReference>
<dbReference type="PANTHER" id="PTHR48111">
    <property type="entry name" value="REGULATOR OF RPOS"/>
    <property type="match status" value="1"/>
</dbReference>
<dbReference type="InterPro" id="IPR039420">
    <property type="entry name" value="WalR-like"/>
</dbReference>
<sequence>MTSDPAAAALRTLVLEDDPILRDRILVPGLRRFGFAADGCGTGAELQQRVQREGAEIVVLDVGLPDTDGFTLAGALRQQYPDLGIVMLTSLGQTEDRIRGLTGGADAYLSKPVEIDLLAATLHSLARRVSGRPPAAPARGRWQMSEDGWCLLSPSGAAAALTGSERRLCLRLLEQPGLLVAREALIAALTDRVYDFDAHRLDSMVHRLRSKVQRRCGEPLPLAAVHGKGYILDPAG</sequence>
<evidence type="ECO:0000259" key="6">
    <source>
        <dbReference type="PROSITE" id="PS50110"/>
    </source>
</evidence>
<dbReference type="GO" id="GO:0032993">
    <property type="term" value="C:protein-DNA complex"/>
    <property type="evidence" value="ECO:0007669"/>
    <property type="project" value="TreeGrafter"/>
</dbReference>
<proteinExistence type="predicted"/>